<proteinExistence type="predicted"/>
<protein>
    <recommendedName>
        <fullName evidence="4">DNA-directed RNA polymerase III subunit RPC5</fullName>
    </recommendedName>
</protein>
<dbReference type="OrthoDB" id="340681at2759"/>
<dbReference type="AlphaFoldDB" id="A0A9P0BI44"/>
<dbReference type="EMBL" id="OV121140">
    <property type="protein sequence ID" value="CAH0563680.1"/>
    <property type="molecule type" value="Genomic_DNA"/>
</dbReference>
<accession>A0A9P0BI44</accession>
<organism evidence="2 3">
    <name type="scientific">Brassicogethes aeneus</name>
    <name type="common">Rape pollen beetle</name>
    <name type="synonym">Meligethes aeneus</name>
    <dbReference type="NCBI Taxonomy" id="1431903"/>
    <lineage>
        <taxon>Eukaryota</taxon>
        <taxon>Metazoa</taxon>
        <taxon>Ecdysozoa</taxon>
        <taxon>Arthropoda</taxon>
        <taxon>Hexapoda</taxon>
        <taxon>Insecta</taxon>
        <taxon>Pterygota</taxon>
        <taxon>Neoptera</taxon>
        <taxon>Endopterygota</taxon>
        <taxon>Coleoptera</taxon>
        <taxon>Polyphaga</taxon>
        <taxon>Cucujiformia</taxon>
        <taxon>Nitidulidae</taxon>
        <taxon>Meligethinae</taxon>
        <taxon>Brassicogethes</taxon>
    </lineage>
</organism>
<evidence type="ECO:0000256" key="1">
    <source>
        <dbReference type="SAM" id="MobiDB-lite"/>
    </source>
</evidence>
<gene>
    <name evidence="2" type="ORF">MELIAE_LOCUS12440</name>
</gene>
<dbReference type="Pfam" id="PF04801">
    <property type="entry name" value="RPC5"/>
    <property type="match status" value="1"/>
</dbReference>
<name>A0A9P0BI44_BRAAE</name>
<dbReference type="GO" id="GO:0042797">
    <property type="term" value="P:tRNA transcription by RNA polymerase III"/>
    <property type="evidence" value="ECO:0007669"/>
    <property type="project" value="TreeGrafter"/>
</dbReference>
<dbReference type="InterPro" id="IPR006886">
    <property type="entry name" value="RNA_pol_III_Rpc5"/>
</dbReference>
<feature type="region of interest" description="Disordered" evidence="1">
    <location>
        <begin position="443"/>
        <end position="494"/>
    </location>
</feature>
<sequence>METEPPLSDTDDNEDDPVIKEIPIIHSKKLEDSLYLFQYPLKRKLDPTEMNVQKCFFKPVNDEVKLEIGLNINSPNFDTGKAEIIAHEVDGPLHKKQKDKQIYFENEMVDKVFLQSSTSVQNCKKYAVAAYNGKEIHLTTLKGIYQFRPVFPYLENGLKKKRQAEGEESDEEEAGPSTAQQVTVKFMQNDEKWKKQLDNNYKALMAKRAEEPWSECIWHDKNSTISNVERLKLISDNTDDIGQAQSLEDAEYIRLLVPEDQEQAIVEPTLPSNIISLHALRSFPIQEQCKLLLKDAQIIQFQQLHMLLAGGQGLTDAILLKTLPKVANLVRGNWVVKSEVLYPPETYSATRGVPAELMCQTRDYVLYYFTKHQYVERKKVSSVMKIPSEEIKEIFTGISKLRHNKGWELSLPADTDFINKHSDIVQKQNAFWTERFNQIMESVKESNDKRQRRKSKSVSEDLKLKNSVSSDNDSGTEIKSPVLGRKNKNLEGNV</sequence>
<dbReference type="PANTHER" id="PTHR12069:SF0">
    <property type="entry name" value="DNA-DIRECTED RNA POLYMERASE III SUBUNIT RPC5"/>
    <property type="match status" value="1"/>
</dbReference>
<keyword evidence="3" id="KW-1185">Reference proteome</keyword>
<evidence type="ECO:0000313" key="3">
    <source>
        <dbReference type="Proteomes" id="UP001154078"/>
    </source>
</evidence>
<evidence type="ECO:0008006" key="4">
    <source>
        <dbReference type="Google" id="ProtNLM"/>
    </source>
</evidence>
<dbReference type="PANTHER" id="PTHR12069">
    <property type="entry name" value="DNA-DIRECTED RNA POLYMERASES III 80 KDA POLYPEPTIDE RNA POLYMERASE III SUBUNIT 5"/>
    <property type="match status" value="1"/>
</dbReference>
<dbReference type="Proteomes" id="UP001154078">
    <property type="component" value="Chromosome 9"/>
</dbReference>
<dbReference type="GO" id="GO:0005666">
    <property type="term" value="C:RNA polymerase III complex"/>
    <property type="evidence" value="ECO:0007669"/>
    <property type="project" value="TreeGrafter"/>
</dbReference>
<reference evidence="2" key="1">
    <citation type="submission" date="2021-12" db="EMBL/GenBank/DDBJ databases">
        <authorList>
            <person name="King R."/>
        </authorList>
    </citation>
    <scope>NUCLEOTIDE SEQUENCE</scope>
</reference>
<evidence type="ECO:0000313" key="2">
    <source>
        <dbReference type="EMBL" id="CAH0563680.1"/>
    </source>
</evidence>
<feature type="compositionally biased region" description="Polar residues" evidence="1">
    <location>
        <begin position="466"/>
        <end position="477"/>
    </location>
</feature>